<dbReference type="GO" id="GO:0006355">
    <property type="term" value="P:regulation of DNA-templated transcription"/>
    <property type="evidence" value="ECO:0007669"/>
    <property type="project" value="InterPro"/>
</dbReference>
<protein>
    <submittedName>
        <fullName evidence="5">Helix-turn-helix transcriptional regulator</fullName>
    </submittedName>
</protein>
<evidence type="ECO:0000313" key="5">
    <source>
        <dbReference type="EMBL" id="NLR74232.1"/>
    </source>
</evidence>
<dbReference type="InterPro" id="IPR036388">
    <property type="entry name" value="WH-like_DNA-bd_sf"/>
</dbReference>
<evidence type="ECO:0000256" key="3">
    <source>
        <dbReference type="ARBA" id="ARBA00023163"/>
    </source>
</evidence>
<proteinExistence type="predicted"/>
<comment type="caution">
    <text evidence="5">The sequence shown here is derived from an EMBL/GenBank/DDBJ whole genome shotgun (WGS) entry which is preliminary data.</text>
</comment>
<dbReference type="PANTHER" id="PTHR44688:SF16">
    <property type="entry name" value="DNA-BINDING TRANSCRIPTIONAL ACTIVATOR DEVR_DOSR"/>
    <property type="match status" value="1"/>
</dbReference>
<dbReference type="PROSITE" id="PS00622">
    <property type="entry name" value="HTH_LUXR_1"/>
    <property type="match status" value="1"/>
</dbReference>
<dbReference type="GO" id="GO:0003677">
    <property type="term" value="F:DNA binding"/>
    <property type="evidence" value="ECO:0007669"/>
    <property type="project" value="UniProtKB-KW"/>
</dbReference>
<dbReference type="InterPro" id="IPR016032">
    <property type="entry name" value="Sig_transdc_resp-reg_C-effctor"/>
</dbReference>
<dbReference type="Proteomes" id="UP000587991">
    <property type="component" value="Unassembled WGS sequence"/>
</dbReference>
<reference evidence="5 6" key="1">
    <citation type="submission" date="2020-04" db="EMBL/GenBank/DDBJ databases">
        <title>Draft genome of Leeia sp. IMCC25680.</title>
        <authorList>
            <person name="Song J."/>
            <person name="Cho J.-C."/>
        </authorList>
    </citation>
    <scope>NUCLEOTIDE SEQUENCE [LARGE SCALE GENOMIC DNA]</scope>
    <source>
        <strain evidence="5 6">IMCC25680</strain>
    </source>
</reference>
<dbReference type="EMBL" id="JABAIM010000001">
    <property type="protein sequence ID" value="NLR74232.1"/>
    <property type="molecule type" value="Genomic_DNA"/>
</dbReference>
<dbReference type="AlphaFoldDB" id="A0A847SE60"/>
<feature type="domain" description="HTH luxR-type" evidence="4">
    <location>
        <begin position="1"/>
        <end position="50"/>
    </location>
</feature>
<name>A0A847SE60_9NEIS</name>
<keyword evidence="1" id="KW-0805">Transcription regulation</keyword>
<dbReference type="PRINTS" id="PR00038">
    <property type="entry name" value="HTHLUXR"/>
</dbReference>
<keyword evidence="2" id="KW-0238">DNA-binding</keyword>
<dbReference type="SUPFAM" id="SSF46894">
    <property type="entry name" value="C-terminal effector domain of the bipartite response regulators"/>
    <property type="match status" value="1"/>
</dbReference>
<dbReference type="SMART" id="SM00421">
    <property type="entry name" value="HTH_LUXR"/>
    <property type="match status" value="1"/>
</dbReference>
<dbReference type="PROSITE" id="PS50043">
    <property type="entry name" value="HTH_LUXR_2"/>
    <property type="match status" value="1"/>
</dbReference>
<dbReference type="CDD" id="cd06170">
    <property type="entry name" value="LuxR_C_like"/>
    <property type="match status" value="1"/>
</dbReference>
<evidence type="ECO:0000256" key="1">
    <source>
        <dbReference type="ARBA" id="ARBA00023015"/>
    </source>
</evidence>
<evidence type="ECO:0000259" key="4">
    <source>
        <dbReference type="PROSITE" id="PS50043"/>
    </source>
</evidence>
<organism evidence="5 6">
    <name type="scientific">Leeia aquatica</name>
    <dbReference type="NCBI Taxonomy" id="2725557"/>
    <lineage>
        <taxon>Bacteria</taxon>
        <taxon>Pseudomonadati</taxon>
        <taxon>Pseudomonadota</taxon>
        <taxon>Betaproteobacteria</taxon>
        <taxon>Neisseriales</taxon>
        <taxon>Leeiaceae</taxon>
        <taxon>Leeia</taxon>
    </lineage>
</organism>
<keyword evidence="6" id="KW-1185">Reference proteome</keyword>
<keyword evidence="3" id="KW-0804">Transcription</keyword>
<accession>A0A847SE60</accession>
<dbReference type="Gene3D" id="1.10.10.10">
    <property type="entry name" value="Winged helix-like DNA-binding domain superfamily/Winged helix DNA-binding domain"/>
    <property type="match status" value="1"/>
</dbReference>
<dbReference type="PANTHER" id="PTHR44688">
    <property type="entry name" value="DNA-BINDING TRANSCRIPTIONAL ACTIVATOR DEVR_DOSR"/>
    <property type="match status" value="1"/>
</dbReference>
<sequence length="50" mass="5851">MGFWLAQGLSNKEVARQLGISDLTVRKHRENLLRKLGLNDGLQLQQFDWR</sequence>
<dbReference type="InterPro" id="IPR000792">
    <property type="entry name" value="Tscrpt_reg_LuxR_C"/>
</dbReference>
<dbReference type="Pfam" id="PF00196">
    <property type="entry name" value="GerE"/>
    <property type="match status" value="1"/>
</dbReference>
<evidence type="ECO:0000313" key="6">
    <source>
        <dbReference type="Proteomes" id="UP000587991"/>
    </source>
</evidence>
<evidence type="ECO:0000256" key="2">
    <source>
        <dbReference type="ARBA" id="ARBA00023125"/>
    </source>
</evidence>
<gene>
    <name evidence="5" type="ORF">HF682_03570</name>
</gene>